<evidence type="ECO:0000256" key="3">
    <source>
        <dbReference type="ARBA" id="ARBA00022737"/>
    </source>
</evidence>
<gene>
    <name evidence="7" type="ORF">LTLLF_147005</name>
</gene>
<dbReference type="InterPro" id="IPR049897">
    <property type="entry name" value="CYSTATIN_LXN"/>
</dbReference>
<evidence type="ECO:0000256" key="5">
    <source>
        <dbReference type="SAM" id="MobiDB-lite"/>
    </source>
</evidence>
<feature type="domain" description="Cystatin LXN-type" evidence="6">
    <location>
        <begin position="1"/>
        <end position="97"/>
    </location>
</feature>
<organism evidence="7 8">
    <name type="scientific">Microtus ochrogaster</name>
    <name type="common">Prairie vole</name>
    <dbReference type="NCBI Taxonomy" id="79684"/>
    <lineage>
        <taxon>Eukaryota</taxon>
        <taxon>Metazoa</taxon>
        <taxon>Chordata</taxon>
        <taxon>Craniata</taxon>
        <taxon>Vertebrata</taxon>
        <taxon>Euteleostomi</taxon>
        <taxon>Mammalia</taxon>
        <taxon>Eutheria</taxon>
        <taxon>Euarchontoglires</taxon>
        <taxon>Glires</taxon>
        <taxon>Rodentia</taxon>
        <taxon>Myomorpha</taxon>
        <taxon>Muroidea</taxon>
        <taxon>Cricetidae</taxon>
        <taxon>Arvicolinae</taxon>
        <taxon>Microtus</taxon>
    </lineage>
</organism>
<dbReference type="Gene3D" id="3.10.450.10">
    <property type="match status" value="2"/>
</dbReference>
<dbReference type="Proteomes" id="UP000710432">
    <property type="component" value="Unassembled WGS sequence"/>
</dbReference>
<evidence type="ECO:0000313" key="8">
    <source>
        <dbReference type="Proteomes" id="UP000710432"/>
    </source>
</evidence>
<feature type="region of interest" description="Disordered" evidence="5">
    <location>
        <begin position="139"/>
        <end position="174"/>
    </location>
</feature>
<comment type="caution">
    <text evidence="7">The sequence shown here is derived from an EMBL/GenBank/DDBJ whole genome shotgun (WGS) entry which is preliminary data.</text>
</comment>
<evidence type="ECO:0000256" key="4">
    <source>
        <dbReference type="PROSITE-ProRule" id="PRU01377"/>
    </source>
</evidence>
<protein>
    <submittedName>
        <fullName evidence="7">Latexin</fullName>
    </submittedName>
</protein>
<accession>A0A8J6GJ26</accession>
<dbReference type="InterPro" id="IPR009684">
    <property type="entry name" value="Latexin"/>
</dbReference>
<evidence type="ECO:0000256" key="2">
    <source>
        <dbReference type="ARBA" id="ARBA00022690"/>
    </source>
</evidence>
<comment type="similarity">
    <text evidence="1 4">Belongs to the protease inhibitor I47 (latexin) family.</text>
</comment>
<reference evidence="7" key="1">
    <citation type="submission" date="2020-03" db="EMBL/GenBank/DDBJ databases">
        <title>Studies in the Genomics of Life Span.</title>
        <authorList>
            <person name="Glass D."/>
        </authorList>
    </citation>
    <scope>NUCLEOTIDE SEQUENCE</scope>
    <source>
        <strain evidence="7">LTLLF</strain>
        <tissue evidence="7">Muscle</tissue>
    </source>
</reference>
<evidence type="ECO:0000259" key="6">
    <source>
        <dbReference type="PROSITE" id="PS52033"/>
    </source>
</evidence>
<name>A0A8J6GJ26_MICOH</name>
<sequence>MEIPATHYAASRAASVAENCINYQQGTPHKVFQVQTVQQASKEDIPGRGHKYHLKFSVEEIIQKQVTVNCTAEVLYPQTGQGAAPEVSFTFDGEIGKNPDEEDNTFYQRLMSMKEPLQAQNIPGDHSLANASFVASTVRYKSQAQQPPPEGPGSGVNRAPNAQMKWKRPHWHPA</sequence>
<dbReference type="FunFam" id="3.10.450.10:FF:000007">
    <property type="entry name" value="latexin"/>
    <property type="match status" value="1"/>
</dbReference>
<dbReference type="GO" id="GO:0005615">
    <property type="term" value="C:extracellular space"/>
    <property type="evidence" value="ECO:0007669"/>
    <property type="project" value="TreeGrafter"/>
</dbReference>
<dbReference type="GO" id="GO:0008191">
    <property type="term" value="F:metalloendopeptidase inhibitor activity"/>
    <property type="evidence" value="ECO:0007669"/>
    <property type="project" value="UniProtKB-UniRule"/>
</dbReference>
<evidence type="ECO:0000256" key="1">
    <source>
        <dbReference type="ARBA" id="ARBA00010083"/>
    </source>
</evidence>
<feature type="compositionally biased region" description="Basic residues" evidence="5">
    <location>
        <begin position="165"/>
        <end position="174"/>
    </location>
</feature>
<dbReference type="SUPFAM" id="SSF54403">
    <property type="entry name" value="Cystatin/monellin"/>
    <property type="match status" value="2"/>
</dbReference>
<dbReference type="PROSITE" id="PS52033">
    <property type="entry name" value="CYSTATIN_LXN"/>
    <property type="match status" value="1"/>
</dbReference>
<proteinExistence type="inferred from homology"/>
<dbReference type="InterPro" id="IPR046350">
    <property type="entry name" value="Cystatin_sf"/>
</dbReference>
<dbReference type="AlphaFoldDB" id="A0A8J6GJ26"/>
<dbReference type="PANTHER" id="PTHR28591:SF1">
    <property type="entry name" value="LATEXIN"/>
    <property type="match status" value="1"/>
</dbReference>
<evidence type="ECO:0000313" key="7">
    <source>
        <dbReference type="EMBL" id="KAH0512114.1"/>
    </source>
</evidence>
<dbReference type="Pfam" id="PF06907">
    <property type="entry name" value="LXN"/>
    <property type="match status" value="1"/>
</dbReference>
<dbReference type="EMBL" id="JAATJU010022099">
    <property type="protein sequence ID" value="KAH0512114.1"/>
    <property type="molecule type" value="Genomic_DNA"/>
</dbReference>
<keyword evidence="3" id="KW-0677">Repeat</keyword>
<dbReference type="PANTHER" id="PTHR28591">
    <property type="entry name" value="LATEXIN"/>
    <property type="match status" value="1"/>
</dbReference>
<keyword evidence="2 4" id="KW-0646">Protease inhibitor</keyword>